<reference evidence="3" key="1">
    <citation type="journal article" date="2019" name="Int. J. Syst. Evol. Microbiol.">
        <title>The Global Catalogue of Microorganisms (GCM) 10K type strain sequencing project: providing services to taxonomists for standard genome sequencing and annotation.</title>
        <authorList>
            <consortium name="The Broad Institute Genomics Platform"/>
            <consortium name="The Broad Institute Genome Sequencing Center for Infectious Disease"/>
            <person name="Wu L."/>
            <person name="Ma J."/>
        </authorList>
    </citation>
    <scope>NUCLEOTIDE SEQUENCE [LARGE SCALE GENOMIC DNA]</scope>
    <source>
        <strain evidence="3">CGMCC 4.7317</strain>
    </source>
</reference>
<evidence type="ECO:0000313" key="2">
    <source>
        <dbReference type="EMBL" id="MFC6239719.1"/>
    </source>
</evidence>
<dbReference type="RefSeq" id="WP_386769031.1">
    <property type="nucleotide sequence ID" value="NZ_JBHSTI010000065.1"/>
</dbReference>
<comment type="caution">
    <text evidence="2">The sequence shown here is derived from an EMBL/GenBank/DDBJ whole genome shotgun (WGS) entry which is preliminary data.</text>
</comment>
<dbReference type="EMBL" id="JBHSTI010000065">
    <property type="protein sequence ID" value="MFC6239719.1"/>
    <property type="molecule type" value="Genomic_DNA"/>
</dbReference>
<protein>
    <recommendedName>
        <fullName evidence="4">DUF11 domain-containing protein</fullName>
    </recommendedName>
</protein>
<organism evidence="2 3">
    <name type="scientific">Longivirga aurantiaca</name>
    <dbReference type="NCBI Taxonomy" id="1837743"/>
    <lineage>
        <taxon>Bacteria</taxon>
        <taxon>Bacillati</taxon>
        <taxon>Actinomycetota</taxon>
        <taxon>Actinomycetes</taxon>
        <taxon>Sporichthyales</taxon>
        <taxon>Sporichthyaceae</taxon>
        <taxon>Longivirga</taxon>
    </lineage>
</organism>
<accession>A0ABW1T5V9</accession>
<dbReference type="InterPro" id="IPR006311">
    <property type="entry name" value="TAT_signal"/>
</dbReference>
<feature type="chain" id="PRO_5046990109" description="DUF11 domain-containing protein" evidence="1">
    <location>
        <begin position="35"/>
        <end position="698"/>
    </location>
</feature>
<dbReference type="Proteomes" id="UP001596138">
    <property type="component" value="Unassembled WGS sequence"/>
</dbReference>
<name>A0ABW1T5V9_9ACTN</name>
<evidence type="ECO:0000313" key="3">
    <source>
        <dbReference type="Proteomes" id="UP001596138"/>
    </source>
</evidence>
<gene>
    <name evidence="2" type="ORF">ACFQGU_17750</name>
</gene>
<evidence type="ECO:0000256" key="1">
    <source>
        <dbReference type="SAM" id="SignalP"/>
    </source>
</evidence>
<keyword evidence="1" id="KW-0732">Signal</keyword>
<evidence type="ECO:0008006" key="4">
    <source>
        <dbReference type="Google" id="ProtNLM"/>
    </source>
</evidence>
<sequence>MNINARARRAVGTIAAGTLLVAGLAAVSAPLASAAPPAPVSGAVSTTINANADLDVAGGVTLEDLCKNGNPEVNCNQYGDKSYVWLSGLPDSAGVNDGTYFFAVVVPGGQGANATANPNDGTDKNLSDTVAAPWTSGDLNADGTAVGSGDAYTNRTFTVTNGVISYSGSHTFDDNKIRLMPYDDTTNPGGVYILAVCKIAGELDTALGLPGVNPSTCKYDAFMVRTGDEERPPAADLTVVKDAEGSYDTTYAWEIDKSVVGPDEIKKVGGNATFNYKVEVTHDDGTVSDIKVTGEITVTNPNDAAVSGVDIDDVLSDGTVCTVTGGTDATIPGSAGGEPGEATFAYECDLSALPADDEPLSNVVTVTWPDQDLGDAGYLLGGYAQNMFEEIVFTGTDVNGCVVVDDSFHLSTVAAPAGTVLATVCADGTSSGVSASNPAVSVAYAAATATTPGTFTLTYGRTVPVPTYGCVQYDNTATFTATDDDEVTGEDSASVTVCGPINTGAKTMGFWQNNNGQRIVAGAGTPSGSTVCKLTPFLRGYAPFQDLSATAPCGTAVTSLNGGVKTDTVTRYVYSVIKAANASGASMNAMLKAQMLATALDVYFSDPANGNPLGAPQALGGVTIDLTAICADAAACSSFEDVSSAFGGATYATVSQLLAYAASQSNQGGSYWYENVKSVQELAKDTFDAINNNKVFAP</sequence>
<feature type="signal peptide" evidence="1">
    <location>
        <begin position="1"/>
        <end position="34"/>
    </location>
</feature>
<dbReference type="PROSITE" id="PS51318">
    <property type="entry name" value="TAT"/>
    <property type="match status" value="1"/>
</dbReference>
<keyword evidence="3" id="KW-1185">Reference proteome</keyword>
<proteinExistence type="predicted"/>